<comment type="subcellular location">
    <subcellularLocation>
        <location evidence="1">Cell membrane</location>
        <topology evidence="1">Multi-pass membrane protein</topology>
    </subcellularLocation>
</comment>
<protein>
    <submittedName>
        <fullName evidence="8">ABC transporter permease</fullName>
    </submittedName>
</protein>
<keyword evidence="2" id="KW-1003">Cell membrane</keyword>
<dbReference type="InterPro" id="IPR013525">
    <property type="entry name" value="ABC2_TM"/>
</dbReference>
<dbReference type="Pfam" id="PF12698">
    <property type="entry name" value="ABC2_membrane_3"/>
    <property type="match status" value="1"/>
</dbReference>
<keyword evidence="4 6" id="KW-1133">Transmembrane helix</keyword>
<accession>A0ABV1E0X6</accession>
<comment type="caution">
    <text evidence="8">The sequence shown here is derived from an EMBL/GenBank/DDBJ whole genome shotgun (WGS) entry which is preliminary data.</text>
</comment>
<feature type="domain" description="ABC-2 type transporter transmembrane" evidence="7">
    <location>
        <begin position="49"/>
        <end position="208"/>
    </location>
</feature>
<feature type="transmembrane region" description="Helical" evidence="6">
    <location>
        <begin position="48"/>
        <end position="68"/>
    </location>
</feature>
<keyword evidence="5 6" id="KW-0472">Membrane</keyword>
<proteinExistence type="predicted"/>
<feature type="transmembrane region" description="Helical" evidence="6">
    <location>
        <begin position="156"/>
        <end position="180"/>
    </location>
</feature>
<dbReference type="PANTHER" id="PTHR30294:SF29">
    <property type="entry name" value="MULTIDRUG ABC TRANSPORTER PERMEASE YBHS-RELATED"/>
    <property type="match status" value="1"/>
</dbReference>
<feature type="transmembrane region" description="Helical" evidence="6">
    <location>
        <begin position="12"/>
        <end position="36"/>
    </location>
</feature>
<sequence length="234" mass="26061">MLSVFKREFNSYFHSAIGFVFLAVFCFFSGLFFYLYCLASLNADLTPVFSAMFTISLMVIPLLTMKLLSEDKRQKTDQLLLTSPVSLFSLVVGKYLAALAVYGLAILINVLFGIVLSAFTTPEWMVIIGNLLGSFFMGAAFIAIGLFISSLTESQLIAAILTFAVSFILILLDGVTAFFSSTALNKVVEWLSFNNRYYPFTIGVIDYSAIVFFLSVAAVFLFLTIRVLDKKRWS</sequence>
<dbReference type="InterPro" id="IPR051449">
    <property type="entry name" value="ABC-2_transporter_component"/>
</dbReference>
<dbReference type="PANTHER" id="PTHR30294">
    <property type="entry name" value="MEMBRANE COMPONENT OF ABC TRANSPORTER YHHJ-RELATED"/>
    <property type="match status" value="1"/>
</dbReference>
<reference evidence="8 9" key="1">
    <citation type="submission" date="2024-03" db="EMBL/GenBank/DDBJ databases">
        <title>Human intestinal bacterial collection.</title>
        <authorList>
            <person name="Pauvert C."/>
            <person name="Hitch T.C.A."/>
            <person name="Clavel T."/>
        </authorList>
    </citation>
    <scope>NUCLEOTIDE SEQUENCE [LARGE SCALE GENOMIC DNA]</scope>
    <source>
        <strain evidence="8 9">CLA-JM-H44</strain>
    </source>
</reference>
<dbReference type="Proteomes" id="UP001489509">
    <property type="component" value="Unassembled WGS sequence"/>
</dbReference>
<gene>
    <name evidence="8" type="ORF">WMO26_06035</name>
</gene>
<dbReference type="RefSeq" id="WP_349218913.1">
    <property type="nucleotide sequence ID" value="NZ_JBBMFD010000007.1"/>
</dbReference>
<evidence type="ECO:0000256" key="2">
    <source>
        <dbReference type="ARBA" id="ARBA00022475"/>
    </source>
</evidence>
<evidence type="ECO:0000256" key="5">
    <source>
        <dbReference type="ARBA" id="ARBA00023136"/>
    </source>
</evidence>
<keyword evidence="3 6" id="KW-0812">Transmembrane</keyword>
<evidence type="ECO:0000259" key="7">
    <source>
        <dbReference type="Pfam" id="PF12698"/>
    </source>
</evidence>
<feature type="transmembrane region" description="Helical" evidence="6">
    <location>
        <begin position="200"/>
        <end position="225"/>
    </location>
</feature>
<evidence type="ECO:0000256" key="6">
    <source>
        <dbReference type="SAM" id="Phobius"/>
    </source>
</evidence>
<feature type="transmembrane region" description="Helical" evidence="6">
    <location>
        <begin position="125"/>
        <end position="149"/>
    </location>
</feature>
<dbReference type="EMBL" id="JBBMFD010000007">
    <property type="protein sequence ID" value="MEQ2440385.1"/>
    <property type="molecule type" value="Genomic_DNA"/>
</dbReference>
<evidence type="ECO:0000256" key="1">
    <source>
        <dbReference type="ARBA" id="ARBA00004651"/>
    </source>
</evidence>
<evidence type="ECO:0000256" key="3">
    <source>
        <dbReference type="ARBA" id="ARBA00022692"/>
    </source>
</evidence>
<evidence type="ECO:0000313" key="9">
    <source>
        <dbReference type="Proteomes" id="UP001489509"/>
    </source>
</evidence>
<feature type="transmembrane region" description="Helical" evidence="6">
    <location>
        <begin position="95"/>
        <end position="119"/>
    </location>
</feature>
<evidence type="ECO:0000256" key="4">
    <source>
        <dbReference type="ARBA" id="ARBA00022989"/>
    </source>
</evidence>
<name>A0ABV1E0X6_9FIRM</name>
<keyword evidence="9" id="KW-1185">Reference proteome</keyword>
<organism evidence="8 9">
    <name type="scientific">Solibaculum intestinale</name>
    <dbReference type="NCBI Taxonomy" id="3133165"/>
    <lineage>
        <taxon>Bacteria</taxon>
        <taxon>Bacillati</taxon>
        <taxon>Bacillota</taxon>
        <taxon>Clostridia</taxon>
        <taxon>Eubacteriales</taxon>
        <taxon>Oscillospiraceae</taxon>
        <taxon>Solibaculum</taxon>
    </lineage>
</organism>
<evidence type="ECO:0000313" key="8">
    <source>
        <dbReference type="EMBL" id="MEQ2440385.1"/>
    </source>
</evidence>